<dbReference type="PANTHER" id="PTHR20955:SF1">
    <property type="entry name" value="PROTEIN JAGUNAL HOMOLOG 1"/>
    <property type="match status" value="1"/>
</dbReference>
<evidence type="ECO:0000256" key="5">
    <source>
        <dbReference type="ARBA" id="ARBA00022989"/>
    </source>
</evidence>
<evidence type="ECO:0000256" key="3">
    <source>
        <dbReference type="ARBA" id="ARBA00022692"/>
    </source>
</evidence>
<feature type="transmembrane region" description="Helical" evidence="7">
    <location>
        <begin position="153"/>
        <end position="176"/>
    </location>
</feature>
<organism evidence="8">
    <name type="scientific">Schistocephalus solidus</name>
    <name type="common">Tapeworm</name>
    <dbReference type="NCBI Taxonomy" id="70667"/>
    <lineage>
        <taxon>Eukaryota</taxon>
        <taxon>Metazoa</taxon>
        <taxon>Spiralia</taxon>
        <taxon>Lophotrochozoa</taxon>
        <taxon>Platyhelminthes</taxon>
        <taxon>Cestoda</taxon>
        <taxon>Eucestoda</taxon>
        <taxon>Diphyllobothriidea</taxon>
        <taxon>Diphyllobothriidae</taxon>
        <taxon>Schistocephalus</taxon>
    </lineage>
</organism>
<evidence type="ECO:0000256" key="7">
    <source>
        <dbReference type="SAM" id="Phobius"/>
    </source>
</evidence>
<dbReference type="GO" id="GO:0007029">
    <property type="term" value="P:endoplasmic reticulum organization"/>
    <property type="evidence" value="ECO:0007669"/>
    <property type="project" value="InterPro"/>
</dbReference>
<evidence type="ECO:0000313" key="8">
    <source>
        <dbReference type="EMBL" id="JAP48009.1"/>
    </source>
</evidence>
<feature type="transmembrane region" description="Helical" evidence="7">
    <location>
        <begin position="84"/>
        <end position="101"/>
    </location>
</feature>
<protein>
    <submittedName>
        <fullName evidence="8">Protein jagunal homolog 1</fullName>
    </submittedName>
</protein>
<dbReference type="EMBL" id="GEEE01015216">
    <property type="protein sequence ID" value="JAP48009.1"/>
    <property type="molecule type" value="Transcribed_RNA"/>
</dbReference>
<keyword evidence="3 7" id="KW-0812">Transmembrane</keyword>
<proteinExistence type="inferred from homology"/>
<keyword evidence="4" id="KW-0256">Endoplasmic reticulum</keyword>
<dbReference type="GO" id="GO:0005789">
    <property type="term" value="C:endoplasmic reticulum membrane"/>
    <property type="evidence" value="ECO:0007669"/>
    <property type="project" value="UniProtKB-SubCell"/>
</dbReference>
<evidence type="ECO:0000256" key="4">
    <source>
        <dbReference type="ARBA" id="ARBA00022824"/>
    </source>
</evidence>
<dbReference type="InterPro" id="IPR009787">
    <property type="entry name" value="Jagunal"/>
</dbReference>
<sequence>MSSRYGPRPVGTDGTDFKHRERVAQQYNQSPLFKRRIRTVLYLQVSVWLLIVAKLLPELCIRFGFVSKNFMRKWSLPPADLWEYAWAAGSIFPVIFSYLSLPKNKVSLMRISLLGHVTFGIVPIAVGCFQKSFELINFYYTRLSTYNFFGFPFIVLVYIFFSVCVQLHFFTLFFGYKLLGMWSRVSTKNK</sequence>
<dbReference type="PANTHER" id="PTHR20955">
    <property type="entry name" value="PROTEIN JAGUNAL HOMOLOG 1"/>
    <property type="match status" value="1"/>
</dbReference>
<reference evidence="8" key="1">
    <citation type="submission" date="2016-01" db="EMBL/GenBank/DDBJ databases">
        <title>Reference transcriptome for the parasite Schistocephalus solidus: insights into the molecular evolution of parasitism.</title>
        <authorList>
            <person name="Hebert F.O."/>
            <person name="Grambauer S."/>
            <person name="Barber I."/>
            <person name="Landry C.R."/>
            <person name="Aubin-Horth N."/>
        </authorList>
    </citation>
    <scope>NUCLEOTIDE SEQUENCE</scope>
</reference>
<dbReference type="GO" id="GO:0016192">
    <property type="term" value="P:vesicle-mediated transport"/>
    <property type="evidence" value="ECO:0007669"/>
    <property type="project" value="TreeGrafter"/>
</dbReference>
<comment type="similarity">
    <text evidence="2">Belongs to the jagunal family.</text>
</comment>
<accession>A0A0X3P821</accession>
<feature type="transmembrane region" description="Helical" evidence="7">
    <location>
        <begin position="113"/>
        <end position="133"/>
    </location>
</feature>
<comment type="subcellular location">
    <subcellularLocation>
        <location evidence="1">Endoplasmic reticulum membrane</location>
        <topology evidence="1">Multi-pass membrane protein</topology>
    </subcellularLocation>
</comment>
<evidence type="ECO:0000256" key="2">
    <source>
        <dbReference type="ARBA" id="ARBA00008462"/>
    </source>
</evidence>
<name>A0A0X3P821_SCHSO</name>
<evidence type="ECO:0000256" key="1">
    <source>
        <dbReference type="ARBA" id="ARBA00004477"/>
    </source>
</evidence>
<dbReference type="AlphaFoldDB" id="A0A0X3P821"/>
<gene>
    <name evidence="8" type="primary">JAGN1</name>
    <name evidence="8" type="ORF">TR120879</name>
</gene>
<feature type="transmembrane region" description="Helical" evidence="7">
    <location>
        <begin position="40"/>
        <end position="64"/>
    </location>
</feature>
<evidence type="ECO:0000256" key="6">
    <source>
        <dbReference type="ARBA" id="ARBA00023136"/>
    </source>
</evidence>
<dbReference type="Pfam" id="PF07086">
    <property type="entry name" value="Jagunal"/>
    <property type="match status" value="1"/>
</dbReference>
<keyword evidence="6 7" id="KW-0472">Membrane</keyword>
<keyword evidence="5 7" id="KW-1133">Transmembrane helix</keyword>